<dbReference type="HOGENOM" id="CLU_3250582_0_0_7"/>
<sequence>MPAPATDRPCPQDMRSKLAAFCIPSRHRADALFRSLAMTHAA</sequence>
<dbReference type="PaxDb" id="882-DVU_2366"/>
<evidence type="ECO:0000313" key="1">
    <source>
        <dbReference type="EMBL" id="AAS96839.1"/>
    </source>
</evidence>
<keyword evidence="2" id="KW-1185">Reference proteome</keyword>
<evidence type="ECO:0000313" key="2">
    <source>
        <dbReference type="Proteomes" id="UP000002194"/>
    </source>
</evidence>
<dbReference type="KEGG" id="dvu:DVU_2366"/>
<gene>
    <name evidence="1" type="ordered locus">DVU_2366</name>
</gene>
<name>Q729I4_NITV2</name>
<proteinExistence type="predicted"/>
<dbReference type="AlphaFoldDB" id="Q729I4"/>
<protein>
    <submittedName>
        <fullName evidence="1">Uncharacterized protein</fullName>
    </submittedName>
</protein>
<reference evidence="1 2" key="1">
    <citation type="journal article" date="2004" name="Nat. Biotechnol.">
        <title>The genome sequence of the anaerobic, sulfate-reducing bacterium Desulfovibrio vulgaris Hildenborough.</title>
        <authorList>
            <person name="Heidelberg J.F."/>
            <person name="Seshadri R."/>
            <person name="Haveman S.A."/>
            <person name="Hemme C.L."/>
            <person name="Paulsen I.T."/>
            <person name="Kolonay J.F."/>
            <person name="Eisen J.A."/>
            <person name="Ward N."/>
            <person name="Methe B."/>
            <person name="Brinkac L.M."/>
            <person name="Daugherty S.C."/>
            <person name="Deboy R.T."/>
            <person name="Dodson R.J."/>
            <person name="Durkin A.S."/>
            <person name="Madupu R."/>
            <person name="Nelson W.C."/>
            <person name="Sullivan S.A."/>
            <person name="Fouts D."/>
            <person name="Haft D.H."/>
            <person name="Selengut J."/>
            <person name="Peterson J.D."/>
            <person name="Davidsen T.M."/>
            <person name="Zafar N."/>
            <person name="Zhou L."/>
            <person name="Radune D."/>
            <person name="Dimitrov G."/>
            <person name="Hance M."/>
            <person name="Tran K."/>
            <person name="Khouri H."/>
            <person name="Gill J."/>
            <person name="Utterback T.R."/>
            <person name="Feldblyum T.V."/>
            <person name="Wall J.D."/>
            <person name="Voordouw G."/>
            <person name="Fraser C.M."/>
        </authorList>
    </citation>
    <scope>NUCLEOTIDE SEQUENCE [LARGE SCALE GENOMIC DNA]</scope>
    <source>
        <strain evidence="2">ATCC 29579 / DSM 644 / NCIMB 8303 / VKM B-1760 / Hildenborough</strain>
    </source>
</reference>
<dbReference type="STRING" id="882.DVU_2366"/>
<dbReference type="Proteomes" id="UP000002194">
    <property type="component" value="Chromosome"/>
</dbReference>
<dbReference type="EnsemblBacteria" id="AAS96839">
    <property type="protein sequence ID" value="AAS96839"/>
    <property type="gene ID" value="DVU_2366"/>
</dbReference>
<dbReference type="EMBL" id="AE017285">
    <property type="protein sequence ID" value="AAS96839.1"/>
    <property type="molecule type" value="Genomic_DNA"/>
</dbReference>
<accession>Q729I4</accession>
<organism evidence="1 2">
    <name type="scientific">Nitratidesulfovibrio vulgaris (strain ATCC 29579 / DSM 644 / CCUG 34227 / NCIMB 8303 / VKM B-1760 / Hildenborough)</name>
    <name type="common">Desulfovibrio vulgaris</name>
    <dbReference type="NCBI Taxonomy" id="882"/>
    <lineage>
        <taxon>Bacteria</taxon>
        <taxon>Pseudomonadati</taxon>
        <taxon>Thermodesulfobacteriota</taxon>
        <taxon>Desulfovibrionia</taxon>
        <taxon>Desulfovibrionales</taxon>
        <taxon>Desulfovibrionaceae</taxon>
        <taxon>Nitratidesulfovibrio</taxon>
    </lineage>
</organism>